<evidence type="ECO:0000256" key="8">
    <source>
        <dbReference type="ARBA" id="ARBA00022989"/>
    </source>
</evidence>
<evidence type="ECO:0000259" key="11">
    <source>
        <dbReference type="PROSITE" id="PS52015"/>
    </source>
</evidence>
<evidence type="ECO:0000256" key="3">
    <source>
        <dbReference type="ARBA" id="ARBA00022448"/>
    </source>
</evidence>
<organism evidence="12 13">
    <name type="scientific">Novosphingobium humi</name>
    <dbReference type="NCBI Taxonomy" id="2282397"/>
    <lineage>
        <taxon>Bacteria</taxon>
        <taxon>Pseudomonadati</taxon>
        <taxon>Pseudomonadota</taxon>
        <taxon>Alphaproteobacteria</taxon>
        <taxon>Sphingomonadales</taxon>
        <taxon>Sphingomonadaceae</taxon>
        <taxon>Novosphingobium</taxon>
    </lineage>
</organism>
<dbReference type="Gene3D" id="3.30.1150.10">
    <property type="match status" value="1"/>
</dbReference>
<evidence type="ECO:0000256" key="5">
    <source>
        <dbReference type="ARBA" id="ARBA00022519"/>
    </source>
</evidence>
<dbReference type="InterPro" id="IPR051045">
    <property type="entry name" value="TonB-dependent_transducer"/>
</dbReference>
<dbReference type="PANTHER" id="PTHR33446:SF2">
    <property type="entry name" value="PROTEIN TONB"/>
    <property type="match status" value="1"/>
</dbReference>
<evidence type="ECO:0000313" key="13">
    <source>
        <dbReference type="Proteomes" id="UP001218231"/>
    </source>
</evidence>
<keyword evidence="4" id="KW-1003">Cell membrane</keyword>
<keyword evidence="5" id="KW-0997">Cell inner membrane</keyword>
<evidence type="ECO:0000256" key="6">
    <source>
        <dbReference type="ARBA" id="ARBA00022692"/>
    </source>
</evidence>
<dbReference type="InterPro" id="IPR037682">
    <property type="entry name" value="TonB_C"/>
</dbReference>
<reference evidence="12 13" key="1">
    <citation type="submission" date="2023-02" db="EMBL/GenBank/DDBJ databases">
        <title>Genome sequence of Novosphingobium humi KACC 19094.</title>
        <authorList>
            <person name="Kim S."/>
            <person name="Heo J."/>
            <person name="Kwon S.-W."/>
        </authorList>
    </citation>
    <scope>NUCLEOTIDE SEQUENCE [LARGE SCALE GENOMIC DNA]</scope>
    <source>
        <strain evidence="12 13">KACC 19094</strain>
    </source>
</reference>
<keyword evidence="9" id="KW-0472">Membrane</keyword>
<keyword evidence="6" id="KW-0812">Transmembrane</keyword>
<dbReference type="NCBIfam" id="TIGR01352">
    <property type="entry name" value="tonB_Cterm"/>
    <property type="match status" value="1"/>
</dbReference>
<feature type="region of interest" description="Disordered" evidence="10">
    <location>
        <begin position="99"/>
        <end position="134"/>
    </location>
</feature>
<evidence type="ECO:0000313" key="12">
    <source>
        <dbReference type="EMBL" id="WCT77698.1"/>
    </source>
</evidence>
<evidence type="ECO:0000256" key="4">
    <source>
        <dbReference type="ARBA" id="ARBA00022475"/>
    </source>
</evidence>
<name>A0ABY7TWQ6_9SPHN</name>
<accession>A0ABY7TWQ6</accession>
<dbReference type="Pfam" id="PF03544">
    <property type="entry name" value="TonB_C"/>
    <property type="match status" value="1"/>
</dbReference>
<keyword evidence="3" id="KW-0813">Transport</keyword>
<dbReference type="PANTHER" id="PTHR33446">
    <property type="entry name" value="PROTEIN TONB-RELATED"/>
    <property type="match status" value="1"/>
</dbReference>
<comment type="similarity">
    <text evidence="2">Belongs to the TonB family.</text>
</comment>
<evidence type="ECO:0000256" key="10">
    <source>
        <dbReference type="SAM" id="MobiDB-lite"/>
    </source>
</evidence>
<gene>
    <name evidence="12" type="ORF">PQ457_01585</name>
</gene>
<protein>
    <submittedName>
        <fullName evidence="12">TonB family protein</fullName>
    </submittedName>
</protein>
<evidence type="ECO:0000256" key="2">
    <source>
        <dbReference type="ARBA" id="ARBA00006555"/>
    </source>
</evidence>
<evidence type="ECO:0000256" key="7">
    <source>
        <dbReference type="ARBA" id="ARBA00022927"/>
    </source>
</evidence>
<dbReference type="SUPFAM" id="SSF74653">
    <property type="entry name" value="TolA/TonB C-terminal domain"/>
    <property type="match status" value="1"/>
</dbReference>
<dbReference type="PROSITE" id="PS52015">
    <property type="entry name" value="TONB_CTD"/>
    <property type="match status" value="1"/>
</dbReference>
<dbReference type="Proteomes" id="UP001218231">
    <property type="component" value="Chromosome"/>
</dbReference>
<keyword evidence="13" id="KW-1185">Reference proteome</keyword>
<evidence type="ECO:0000256" key="1">
    <source>
        <dbReference type="ARBA" id="ARBA00004383"/>
    </source>
</evidence>
<dbReference type="EMBL" id="CP117417">
    <property type="protein sequence ID" value="WCT77698.1"/>
    <property type="molecule type" value="Genomic_DNA"/>
</dbReference>
<dbReference type="InterPro" id="IPR006260">
    <property type="entry name" value="TonB/TolA_C"/>
</dbReference>
<feature type="domain" description="TonB C-terminal" evidence="11">
    <location>
        <begin position="125"/>
        <end position="218"/>
    </location>
</feature>
<sequence>MTYTAQTSLKSRMASLGAVALLHVGAAVVLVSGLAAYRVIAPEHHTDAVNMPLAPLPQPEVKPSQKADAKPVLAPQTVITLPLDPMPQLTVDPMPTPGVEVTPSATPEPRATTEPARPHGQPKAVSPRTRPGEWANEDDYPAMELRMNHEGVVRFQLSVGSDGRVSSCTVVQSSGWPGLDSATCALVTKRARFNPALDESGQPMAGSYSNAIRWIIPR</sequence>
<keyword evidence="8" id="KW-1133">Transmembrane helix</keyword>
<dbReference type="RefSeq" id="WP_273618060.1">
    <property type="nucleotide sequence ID" value="NZ_CP117417.1"/>
</dbReference>
<proteinExistence type="inferred from homology"/>
<comment type="subcellular location">
    <subcellularLocation>
        <location evidence="1">Cell inner membrane</location>
        <topology evidence="1">Single-pass membrane protein</topology>
        <orientation evidence="1">Periplasmic side</orientation>
    </subcellularLocation>
</comment>
<evidence type="ECO:0000256" key="9">
    <source>
        <dbReference type="ARBA" id="ARBA00023136"/>
    </source>
</evidence>
<keyword evidence="7" id="KW-0653">Protein transport</keyword>